<dbReference type="InterPro" id="IPR037464">
    <property type="entry name" value="Taspase1"/>
</dbReference>
<dbReference type="AlphaFoldDB" id="A0A8H3AF97"/>
<feature type="site" description="Cleavage; by autolysis" evidence="2">
    <location>
        <begin position="193"/>
        <end position="194"/>
    </location>
</feature>
<feature type="chain" id="PRO_5034819349" description="Threonine aspartase" evidence="3">
    <location>
        <begin position="32"/>
        <end position="366"/>
    </location>
</feature>
<dbReference type="CDD" id="cd04514">
    <property type="entry name" value="Taspase1_like"/>
    <property type="match status" value="1"/>
</dbReference>
<evidence type="ECO:0000313" key="4">
    <source>
        <dbReference type="EMBL" id="CAE6415201.1"/>
    </source>
</evidence>
<gene>
    <name evidence="4" type="ORF">RDB_LOCUS29719</name>
</gene>
<dbReference type="InterPro" id="IPR000246">
    <property type="entry name" value="Peptidase_T2"/>
</dbReference>
<dbReference type="PANTHER" id="PTHR10188:SF8">
    <property type="entry name" value="THREONINE ASPARTASE 1"/>
    <property type="match status" value="1"/>
</dbReference>
<name>A0A8H3AF97_9AGAM</name>
<accession>A0A8H3AF97</accession>
<organism evidence="4 5">
    <name type="scientific">Rhizoctonia solani</name>
    <dbReference type="NCBI Taxonomy" id="456999"/>
    <lineage>
        <taxon>Eukaryota</taxon>
        <taxon>Fungi</taxon>
        <taxon>Dikarya</taxon>
        <taxon>Basidiomycota</taxon>
        <taxon>Agaricomycotina</taxon>
        <taxon>Agaricomycetes</taxon>
        <taxon>Cantharellales</taxon>
        <taxon>Ceratobasidiaceae</taxon>
        <taxon>Rhizoctonia</taxon>
    </lineage>
</organism>
<evidence type="ECO:0008006" key="6">
    <source>
        <dbReference type="Google" id="ProtNLM"/>
    </source>
</evidence>
<dbReference type="GO" id="GO:0051604">
    <property type="term" value="P:protein maturation"/>
    <property type="evidence" value="ECO:0007669"/>
    <property type="project" value="TreeGrafter"/>
</dbReference>
<feature type="active site" description="Nucleophile" evidence="1">
    <location>
        <position position="194"/>
    </location>
</feature>
<dbReference type="InterPro" id="IPR029055">
    <property type="entry name" value="Ntn_hydrolases_N"/>
</dbReference>
<evidence type="ECO:0000256" key="1">
    <source>
        <dbReference type="PIRSR" id="PIRSR600246-1"/>
    </source>
</evidence>
<comment type="caution">
    <text evidence="4">The sequence shown here is derived from an EMBL/GenBank/DDBJ whole genome shotgun (WGS) entry which is preliminary data.</text>
</comment>
<dbReference type="Gene3D" id="3.60.20.30">
    <property type="entry name" value="(Glycosyl)asparaginase"/>
    <property type="match status" value="1"/>
</dbReference>
<dbReference type="EMBL" id="CAJMWW010000068">
    <property type="protein sequence ID" value="CAE6415201.1"/>
    <property type="molecule type" value="Genomic_DNA"/>
</dbReference>
<protein>
    <recommendedName>
        <fullName evidence="6">Threonine aspartase</fullName>
    </recommendedName>
</protein>
<proteinExistence type="predicted"/>
<feature type="signal peptide" evidence="3">
    <location>
        <begin position="1"/>
        <end position="31"/>
    </location>
</feature>
<evidence type="ECO:0000313" key="5">
    <source>
        <dbReference type="Proteomes" id="UP000663841"/>
    </source>
</evidence>
<sequence length="366" mass="38850">AGDWSTPTTIQGSNILYLDFMLVIAVHGGAGTHSSDKDTEILIRKGLKEACVSGQRSFRISQDTCLTIQDSIVSMEDNHHFNAGTGSNLTIAGTVECDASIMNSAEDFGAVGATSGIKNPIKAAYRILVASQKTDPHGLIPPMLVSGYARPDLAIDSSEMITSKARSEWERWKKVIQTGQEACGVANDTIVQDTVGAILCTIDGEVSAGVSSGGILLKPPGRIGEAACFGAGCWASGARGPLNAVACSISGAGEMIMRAFLAKELAEAVRRPDCDAHEEIERTLNKFIDMCAQRGSEHANAGVILIVAERHEDGSVRPRLWCGFTTHSFAVAYATSIESSPKSVILRRPNRESSKPGIYITSLPLN</sequence>
<evidence type="ECO:0000256" key="3">
    <source>
        <dbReference type="SAM" id="SignalP"/>
    </source>
</evidence>
<feature type="non-terminal residue" evidence="4">
    <location>
        <position position="1"/>
    </location>
</feature>
<dbReference type="PANTHER" id="PTHR10188">
    <property type="entry name" value="L-ASPARAGINASE"/>
    <property type="match status" value="1"/>
</dbReference>
<dbReference type="GO" id="GO:0005737">
    <property type="term" value="C:cytoplasm"/>
    <property type="evidence" value="ECO:0007669"/>
    <property type="project" value="TreeGrafter"/>
</dbReference>
<dbReference type="SUPFAM" id="SSF56235">
    <property type="entry name" value="N-terminal nucleophile aminohydrolases (Ntn hydrolases)"/>
    <property type="match status" value="1"/>
</dbReference>
<dbReference type="Proteomes" id="UP000663841">
    <property type="component" value="Unassembled WGS sequence"/>
</dbReference>
<keyword evidence="3" id="KW-0732">Signal</keyword>
<dbReference type="GO" id="GO:0004298">
    <property type="term" value="F:threonine-type endopeptidase activity"/>
    <property type="evidence" value="ECO:0007669"/>
    <property type="project" value="InterPro"/>
</dbReference>
<reference evidence="4" key="1">
    <citation type="submission" date="2021-01" db="EMBL/GenBank/DDBJ databases">
        <authorList>
            <person name="Kaushik A."/>
        </authorList>
    </citation>
    <scope>NUCLEOTIDE SEQUENCE</scope>
    <source>
        <strain evidence="4">AG3-T5</strain>
    </source>
</reference>
<dbReference type="Pfam" id="PF01112">
    <property type="entry name" value="Asparaginase_2"/>
    <property type="match status" value="1"/>
</dbReference>
<evidence type="ECO:0000256" key="2">
    <source>
        <dbReference type="PIRSR" id="PIRSR600246-3"/>
    </source>
</evidence>